<dbReference type="AlphaFoldDB" id="A0AAW7DKH7"/>
<feature type="signal peptide" evidence="1">
    <location>
        <begin position="1"/>
        <end position="23"/>
    </location>
</feature>
<sequence length="499" mass="55771">MNKHSLKYLILLFISFLFNNCSQEEDFLIENATQAYQKKSLWKEDETYITNVKKIYEKTTNIVSTKNIVGNPLWDYALTDNAESASILEVPVFDKGKISSILIVIKKNDKIYFFNGYNQEKIFFYENLINTKTRKSLIISNSPQARRECNLKEVMICAGEGETESCSRSVNLVCVSKPYNIDTCMGVIDPFTGQCEGGGGGDGGYPYPGGGGGGDDSITLSEVEIKAIIKDKPFAFIDVPCDIIKQWLNTAKHSVSNDIISKLNNISKTFSTTTAYGSISTTNVAKLQDINNAYSTVVNMDYFPITIDKLPPGVTAEQLLNHIRTNINSFVDTDYSYFEPYHWNGINDTDLWNSSNPLGAVIGIDIKGPDNGSVVVTKYSSSGWTFSTIYDPTYLSHPVSGHRDFGFTKNTNGSYTFYTRGVDRLTNWDGEFFQKFGNIPFTQADNLWKSFQNKITNYVNSKGGKANVETSQIKRPDWQTVVDVIVGEKPLSTLSNDCK</sequence>
<dbReference type="EMBL" id="JACALR010000004">
    <property type="protein sequence ID" value="MDM1551654.1"/>
    <property type="molecule type" value="Genomic_DNA"/>
</dbReference>
<feature type="chain" id="PRO_5043375523" description="Lipoprotein" evidence="1">
    <location>
        <begin position="24"/>
        <end position="499"/>
    </location>
</feature>
<organism evidence="2 3">
    <name type="scientific">Empedobacter falsenii</name>
    <dbReference type="NCBI Taxonomy" id="343874"/>
    <lineage>
        <taxon>Bacteria</taxon>
        <taxon>Pseudomonadati</taxon>
        <taxon>Bacteroidota</taxon>
        <taxon>Flavobacteriia</taxon>
        <taxon>Flavobacteriales</taxon>
        <taxon>Weeksellaceae</taxon>
        <taxon>Empedobacter</taxon>
    </lineage>
</organism>
<dbReference type="RefSeq" id="WP_286486186.1">
    <property type="nucleotide sequence ID" value="NZ_JACALR010000004.1"/>
</dbReference>
<name>A0AAW7DKH7_9FLAO</name>
<keyword evidence="1" id="KW-0732">Signal</keyword>
<evidence type="ECO:0000256" key="1">
    <source>
        <dbReference type="SAM" id="SignalP"/>
    </source>
</evidence>
<accession>A0AAW7DKH7</accession>
<reference evidence="2" key="1">
    <citation type="submission" date="2020-06" db="EMBL/GenBank/DDBJ databases">
        <authorList>
            <person name="Dong N."/>
        </authorList>
    </citation>
    <scope>NUCLEOTIDE SEQUENCE</scope>
    <source>
        <strain evidence="2">210</strain>
    </source>
</reference>
<comment type="caution">
    <text evidence="2">The sequence shown here is derived from an EMBL/GenBank/DDBJ whole genome shotgun (WGS) entry which is preliminary data.</text>
</comment>
<evidence type="ECO:0000313" key="3">
    <source>
        <dbReference type="Proteomes" id="UP001173578"/>
    </source>
</evidence>
<gene>
    <name evidence="2" type="ORF">HX095_10560</name>
</gene>
<evidence type="ECO:0000313" key="2">
    <source>
        <dbReference type="EMBL" id="MDM1551654.1"/>
    </source>
</evidence>
<protein>
    <recommendedName>
        <fullName evidence="4">Lipoprotein</fullName>
    </recommendedName>
</protein>
<dbReference type="Proteomes" id="UP001173578">
    <property type="component" value="Unassembled WGS sequence"/>
</dbReference>
<proteinExistence type="predicted"/>
<evidence type="ECO:0008006" key="4">
    <source>
        <dbReference type="Google" id="ProtNLM"/>
    </source>
</evidence>
<reference evidence="2" key="2">
    <citation type="journal article" date="2022" name="Sci. Total Environ.">
        <title>Prevalence, transmission, and molecular epidemiology of tet(X)-positive bacteria among humans, animals, and environmental niches in China: An epidemiological, and genomic-based study.</title>
        <authorList>
            <person name="Dong N."/>
            <person name="Zeng Y."/>
            <person name="Cai C."/>
            <person name="Sun C."/>
            <person name="Lu J."/>
            <person name="Liu C."/>
            <person name="Zhou H."/>
            <person name="Sun Q."/>
            <person name="Shu L."/>
            <person name="Wang H."/>
            <person name="Wang Y."/>
            <person name="Wang S."/>
            <person name="Wu C."/>
            <person name="Chan E.W."/>
            <person name="Chen G."/>
            <person name="Shen Z."/>
            <person name="Chen S."/>
            <person name="Zhang R."/>
        </authorList>
    </citation>
    <scope>NUCLEOTIDE SEQUENCE</scope>
    <source>
        <strain evidence="2">210</strain>
    </source>
</reference>